<accession>A0A239MTY2</accession>
<dbReference type="Proteomes" id="UP000199693">
    <property type="component" value="Unassembled WGS sequence"/>
</dbReference>
<name>A0A239MTY2_9PSED</name>
<keyword evidence="4" id="KW-1185">Reference proteome</keyword>
<dbReference type="AlphaFoldDB" id="A0A239MTY2"/>
<dbReference type="EMBL" id="FZPC01000029">
    <property type="protein sequence ID" value="SNT45309.1"/>
    <property type="molecule type" value="Genomic_DNA"/>
</dbReference>
<gene>
    <name evidence="2" type="ORF">SAMN05216189_106510</name>
    <name evidence="3" type="ORF">SAMN06295949_12952</name>
</gene>
<organism evidence="2 5">
    <name type="scientific">Pseudomonas delhiensis</name>
    <dbReference type="NCBI Taxonomy" id="366289"/>
    <lineage>
        <taxon>Bacteria</taxon>
        <taxon>Pseudomonadati</taxon>
        <taxon>Pseudomonadota</taxon>
        <taxon>Gammaproteobacteria</taxon>
        <taxon>Pseudomonadales</taxon>
        <taxon>Pseudomonadaceae</taxon>
        <taxon>Pseudomonas</taxon>
    </lineage>
</organism>
<evidence type="ECO:0000313" key="4">
    <source>
        <dbReference type="Proteomes" id="UP000198309"/>
    </source>
</evidence>
<evidence type="ECO:0000313" key="5">
    <source>
        <dbReference type="Proteomes" id="UP000199693"/>
    </source>
</evidence>
<sequence length="72" mass="8468">MGAPLHPACRDRTMHDDDIDLPEPEHEHLLDHEWDDDAPEDFEHDATGLRDEPEDDQDDWDDEDDGAHWHDD</sequence>
<feature type="compositionally biased region" description="Acidic residues" evidence="1">
    <location>
        <begin position="52"/>
        <end position="65"/>
    </location>
</feature>
<proteinExistence type="predicted"/>
<dbReference type="EMBL" id="FNEC01000065">
    <property type="protein sequence ID" value="SDL03512.1"/>
    <property type="molecule type" value="Genomic_DNA"/>
</dbReference>
<evidence type="ECO:0000256" key="1">
    <source>
        <dbReference type="SAM" id="MobiDB-lite"/>
    </source>
</evidence>
<feature type="compositionally biased region" description="Acidic residues" evidence="1">
    <location>
        <begin position="33"/>
        <end position="43"/>
    </location>
</feature>
<dbReference type="Proteomes" id="UP000198309">
    <property type="component" value="Unassembled WGS sequence"/>
</dbReference>
<reference evidence="3 4" key="2">
    <citation type="submission" date="2017-06" db="EMBL/GenBank/DDBJ databases">
        <authorList>
            <person name="Varghese N."/>
            <person name="Submissions S."/>
        </authorList>
    </citation>
    <scope>NUCLEOTIDE SEQUENCE [LARGE SCALE GENOMIC DNA]</scope>
    <source>
        <strain evidence="3 4">RLD-1</strain>
    </source>
</reference>
<reference evidence="2 5" key="1">
    <citation type="submission" date="2016-10" db="EMBL/GenBank/DDBJ databases">
        <authorList>
            <person name="de Groot N.N."/>
        </authorList>
    </citation>
    <scope>NUCLEOTIDE SEQUENCE [LARGE SCALE GENOMIC DNA]</scope>
    <source>
        <strain evidence="2 5">CCM 7361</strain>
    </source>
</reference>
<protein>
    <submittedName>
        <fullName evidence="2">Cobaltochelatase CobN</fullName>
    </submittedName>
</protein>
<feature type="region of interest" description="Disordered" evidence="1">
    <location>
        <begin position="1"/>
        <end position="72"/>
    </location>
</feature>
<evidence type="ECO:0000313" key="2">
    <source>
        <dbReference type="EMBL" id="SDL03512.1"/>
    </source>
</evidence>
<feature type="compositionally biased region" description="Basic and acidic residues" evidence="1">
    <location>
        <begin position="23"/>
        <end position="32"/>
    </location>
</feature>
<evidence type="ECO:0000313" key="3">
    <source>
        <dbReference type="EMBL" id="SNT45309.1"/>
    </source>
</evidence>